<evidence type="ECO:0000313" key="2">
    <source>
        <dbReference type="EMBL" id="SCZ03340.1"/>
    </source>
</evidence>
<evidence type="ECO:0000313" key="3">
    <source>
        <dbReference type="Proteomes" id="UP000198636"/>
    </source>
</evidence>
<organism evidence="2 3">
    <name type="scientific">Alkaliphilus peptidifermentans DSM 18978</name>
    <dbReference type="NCBI Taxonomy" id="1120976"/>
    <lineage>
        <taxon>Bacteria</taxon>
        <taxon>Bacillati</taxon>
        <taxon>Bacillota</taxon>
        <taxon>Clostridia</taxon>
        <taxon>Peptostreptococcales</taxon>
        <taxon>Natronincolaceae</taxon>
        <taxon>Alkaliphilus</taxon>
    </lineage>
</organism>
<feature type="transmembrane region" description="Helical" evidence="1">
    <location>
        <begin position="6"/>
        <end position="25"/>
    </location>
</feature>
<protein>
    <submittedName>
        <fullName evidence="2">Uncharacterized protein</fullName>
    </submittedName>
</protein>
<keyword evidence="3" id="KW-1185">Reference proteome</keyword>
<evidence type="ECO:0000256" key="1">
    <source>
        <dbReference type="SAM" id="Phobius"/>
    </source>
</evidence>
<sequence>MEAIIIVVLILLNIPIFKFLFNGFFPNREDFNEAVRYTFTPDIISLFRGEYWKDRLAQMKLSFFIITCIAVISMEFAIVKSIIEFFMN</sequence>
<dbReference type="Proteomes" id="UP000198636">
    <property type="component" value="Unassembled WGS sequence"/>
</dbReference>
<dbReference type="STRING" id="1120976.SAMN03080606_03729"/>
<reference evidence="2 3" key="1">
    <citation type="submission" date="2016-10" db="EMBL/GenBank/DDBJ databases">
        <authorList>
            <person name="de Groot N.N."/>
        </authorList>
    </citation>
    <scope>NUCLEOTIDE SEQUENCE [LARGE SCALE GENOMIC DNA]</scope>
    <source>
        <strain evidence="2 3">DSM 18978</strain>
    </source>
</reference>
<proteinExistence type="predicted"/>
<dbReference type="AlphaFoldDB" id="A0A1G5KTB4"/>
<gene>
    <name evidence="2" type="ORF">SAMN03080606_03729</name>
</gene>
<keyword evidence="1" id="KW-1133">Transmembrane helix</keyword>
<feature type="transmembrane region" description="Helical" evidence="1">
    <location>
        <begin position="61"/>
        <end position="83"/>
    </location>
</feature>
<keyword evidence="1" id="KW-0472">Membrane</keyword>
<dbReference type="EMBL" id="FMUS01000030">
    <property type="protein sequence ID" value="SCZ03340.1"/>
    <property type="molecule type" value="Genomic_DNA"/>
</dbReference>
<keyword evidence="1" id="KW-0812">Transmembrane</keyword>
<accession>A0A1G5KTB4</accession>
<name>A0A1G5KTB4_9FIRM</name>
<dbReference type="RefSeq" id="WP_091546633.1">
    <property type="nucleotide sequence ID" value="NZ_FMUS01000030.1"/>
</dbReference>
<dbReference type="OrthoDB" id="6199156at2"/>